<evidence type="ECO:0000256" key="2">
    <source>
        <dbReference type="ARBA" id="ARBA00007441"/>
    </source>
</evidence>
<keyword evidence="4 6" id="KW-0808">Transferase</keyword>
<comment type="cofactor">
    <cofactor evidence="1 6">
        <name>pyridoxal 5'-phosphate</name>
        <dbReference type="ChEBI" id="CHEBI:597326"/>
    </cofactor>
</comment>
<dbReference type="PROSITE" id="PS00105">
    <property type="entry name" value="AA_TRANSFER_CLASS_1"/>
    <property type="match status" value="1"/>
</dbReference>
<dbReference type="Pfam" id="PF00155">
    <property type="entry name" value="Aminotran_1_2"/>
    <property type="match status" value="1"/>
</dbReference>
<sequence>MQESPIRKLAPYAVAAKKSGKKIYHLNIGQPDILTPPAFMETVTNYSEKVLAYSPSEGIPELIQSIIQYYKGYEIDFEEDEILITNGGSEALQFSIIAIADAGDEILVPEPFYANYNSFCSAVDVNIVPVTCRAEEGFHLPLKSYIEGFITPKTKAIMVSHPGNPTGVVYTKEEVKLLCEIAIEHNLFIISDEVYREFVYDGLEFFSFANVKETEDRVVIIDSISKRFSACGARIGCIASKNKQLIAQILKLCQSRLCAPTLMQIGAIQLYNTQENYFKSVNKEYEKRRDIIYQSLNNIPNVICRKPTGAFYVIAKLPIEDAEDFSIFLLKDFSINNETVMLAPAKGFYSTPGLGNDEVRIAYILKEEDLISAMEILNKGLIQYLNNKNMLPK</sequence>
<evidence type="ECO:0000256" key="3">
    <source>
        <dbReference type="ARBA" id="ARBA00022576"/>
    </source>
</evidence>
<dbReference type="GO" id="GO:0030170">
    <property type="term" value="F:pyridoxal phosphate binding"/>
    <property type="evidence" value="ECO:0007669"/>
    <property type="project" value="InterPro"/>
</dbReference>
<dbReference type="InterPro" id="IPR015422">
    <property type="entry name" value="PyrdxlP-dep_Trfase_small"/>
</dbReference>
<dbReference type="EC" id="2.6.1.-" evidence="6"/>
<dbReference type="PANTHER" id="PTHR46383:SF3">
    <property type="entry name" value="ASPARTATE AMINOTRANSFERASE-RELATED"/>
    <property type="match status" value="1"/>
</dbReference>
<dbReference type="NCBIfam" id="NF005744">
    <property type="entry name" value="PRK07568.1"/>
    <property type="match status" value="1"/>
</dbReference>
<evidence type="ECO:0000256" key="1">
    <source>
        <dbReference type="ARBA" id="ARBA00001933"/>
    </source>
</evidence>
<dbReference type="GO" id="GO:0008483">
    <property type="term" value="F:transaminase activity"/>
    <property type="evidence" value="ECO:0007669"/>
    <property type="project" value="UniProtKB-KW"/>
</dbReference>
<dbReference type="Gene3D" id="3.40.640.10">
    <property type="entry name" value="Type I PLP-dependent aspartate aminotransferase-like (Major domain)"/>
    <property type="match status" value="1"/>
</dbReference>
<dbReference type="AlphaFoldDB" id="A0A4R2U1J5"/>
<keyword evidence="9" id="KW-1185">Reference proteome</keyword>
<dbReference type="PRINTS" id="PR00753">
    <property type="entry name" value="ACCSYNTHASE"/>
</dbReference>
<comment type="caution">
    <text evidence="8">The sequence shown here is derived from an EMBL/GenBank/DDBJ whole genome shotgun (WGS) entry which is preliminary data.</text>
</comment>
<dbReference type="InterPro" id="IPR004838">
    <property type="entry name" value="NHTrfase_class1_PyrdxlP-BS"/>
</dbReference>
<dbReference type="GO" id="GO:0006520">
    <property type="term" value="P:amino acid metabolic process"/>
    <property type="evidence" value="ECO:0007669"/>
    <property type="project" value="InterPro"/>
</dbReference>
<evidence type="ECO:0000256" key="4">
    <source>
        <dbReference type="ARBA" id="ARBA00022679"/>
    </source>
</evidence>
<evidence type="ECO:0000256" key="6">
    <source>
        <dbReference type="RuleBase" id="RU000481"/>
    </source>
</evidence>
<gene>
    <name evidence="8" type="ORF">EDD79_102712</name>
</gene>
<accession>A0A4R2U1J5</accession>
<evidence type="ECO:0000256" key="5">
    <source>
        <dbReference type="ARBA" id="ARBA00022898"/>
    </source>
</evidence>
<dbReference type="InterPro" id="IPR015421">
    <property type="entry name" value="PyrdxlP-dep_Trfase_major"/>
</dbReference>
<dbReference type="InterPro" id="IPR015424">
    <property type="entry name" value="PyrdxlP-dep_Trfase"/>
</dbReference>
<dbReference type="SUPFAM" id="SSF53383">
    <property type="entry name" value="PLP-dependent transferases"/>
    <property type="match status" value="1"/>
</dbReference>
<evidence type="ECO:0000313" key="8">
    <source>
        <dbReference type="EMBL" id="TCQ01493.1"/>
    </source>
</evidence>
<organism evidence="8 9">
    <name type="scientific">Serpentinicella alkaliphila</name>
    <dbReference type="NCBI Taxonomy" id="1734049"/>
    <lineage>
        <taxon>Bacteria</taxon>
        <taxon>Bacillati</taxon>
        <taxon>Bacillota</taxon>
        <taxon>Clostridia</taxon>
        <taxon>Peptostreptococcales</taxon>
        <taxon>Natronincolaceae</taxon>
        <taxon>Serpentinicella</taxon>
    </lineage>
</organism>
<dbReference type="InterPro" id="IPR004839">
    <property type="entry name" value="Aminotransferase_I/II_large"/>
</dbReference>
<dbReference type="CDD" id="cd00609">
    <property type="entry name" value="AAT_like"/>
    <property type="match status" value="1"/>
</dbReference>
<feature type="domain" description="Aminotransferase class I/classII large" evidence="7">
    <location>
        <begin position="22"/>
        <end position="336"/>
    </location>
</feature>
<dbReference type="InterPro" id="IPR050596">
    <property type="entry name" value="AspAT/PAT-like"/>
</dbReference>
<comment type="similarity">
    <text evidence="2 6">Belongs to the class-I pyridoxal-phosphate-dependent aminotransferase family.</text>
</comment>
<name>A0A4R2U1J5_9FIRM</name>
<dbReference type="PANTHER" id="PTHR46383">
    <property type="entry name" value="ASPARTATE AMINOTRANSFERASE"/>
    <property type="match status" value="1"/>
</dbReference>
<protein>
    <recommendedName>
        <fullName evidence="6">Aminotransferase</fullName>
        <ecNumber evidence="6">2.6.1.-</ecNumber>
    </recommendedName>
</protein>
<proteinExistence type="inferred from homology"/>
<dbReference type="Proteomes" id="UP000295504">
    <property type="component" value="Unassembled WGS sequence"/>
</dbReference>
<reference evidence="8 9" key="1">
    <citation type="submission" date="2019-03" db="EMBL/GenBank/DDBJ databases">
        <title>Genomic Encyclopedia of Type Strains, Phase IV (KMG-IV): sequencing the most valuable type-strain genomes for metagenomic binning, comparative biology and taxonomic classification.</title>
        <authorList>
            <person name="Goeker M."/>
        </authorList>
    </citation>
    <scope>NUCLEOTIDE SEQUENCE [LARGE SCALE GENOMIC DNA]</scope>
    <source>
        <strain evidence="8 9">DSM 100013</strain>
    </source>
</reference>
<dbReference type="EMBL" id="SLYC01000027">
    <property type="protein sequence ID" value="TCQ01493.1"/>
    <property type="molecule type" value="Genomic_DNA"/>
</dbReference>
<keyword evidence="5" id="KW-0663">Pyridoxal phosphate</keyword>
<evidence type="ECO:0000313" key="9">
    <source>
        <dbReference type="Proteomes" id="UP000295504"/>
    </source>
</evidence>
<keyword evidence="3 6" id="KW-0032">Aminotransferase</keyword>
<evidence type="ECO:0000259" key="7">
    <source>
        <dbReference type="Pfam" id="PF00155"/>
    </source>
</evidence>
<dbReference type="Gene3D" id="3.90.1150.10">
    <property type="entry name" value="Aspartate Aminotransferase, domain 1"/>
    <property type="match status" value="1"/>
</dbReference>